<proteinExistence type="predicted"/>
<dbReference type="EMBL" id="JSAQ01000001">
    <property type="protein sequence ID" value="KGO07654.1"/>
    <property type="molecule type" value="Genomic_DNA"/>
</dbReference>
<evidence type="ECO:0000313" key="1">
    <source>
        <dbReference type="EMBL" id="KGO07654.1"/>
    </source>
</evidence>
<keyword evidence="2" id="KW-1185">Reference proteome</keyword>
<name>A0A0A2GWJ2_9FLAO</name>
<sequence length="88" mass="10203">MLGEVTKESINYGFEMERREYKHKLISGEDLNVIQAYLTYNDEVNIYEIASVGRKDSGLLIMAMRMNDTKNSIGEKLINLIWNSLEIK</sequence>
<gene>
    <name evidence="1" type="ORF">NV36_12945</name>
</gene>
<dbReference type="AlphaFoldDB" id="A0A0A2GWJ2"/>
<accession>A0A0A2GWJ2</accession>
<comment type="caution">
    <text evidence="1">The sequence shown here is derived from an EMBL/GenBank/DDBJ whole genome shotgun (WGS) entry which is preliminary data.</text>
</comment>
<organism evidence="1 2">
    <name type="scientific">Dokdonia donghaensis DSW-1</name>
    <dbReference type="NCBI Taxonomy" id="1300343"/>
    <lineage>
        <taxon>Bacteria</taxon>
        <taxon>Pseudomonadati</taxon>
        <taxon>Bacteroidota</taxon>
        <taxon>Flavobacteriia</taxon>
        <taxon>Flavobacteriales</taxon>
        <taxon>Flavobacteriaceae</taxon>
        <taxon>Dokdonia</taxon>
    </lineage>
</organism>
<reference evidence="1 2" key="1">
    <citation type="submission" date="2014-10" db="EMBL/GenBank/DDBJ databases">
        <title>Draft genome sequence of the proteorhodopsin-containing marine bacterium Dokdonia donghaensis.</title>
        <authorList>
            <person name="Gomez-Consarnau L."/>
            <person name="Gonzalez J.M."/>
            <person name="Riedel T."/>
            <person name="Jaenicke S."/>
            <person name="Wagner-Doebler I."/>
            <person name="Fuhrman J.A."/>
        </authorList>
    </citation>
    <scope>NUCLEOTIDE SEQUENCE [LARGE SCALE GENOMIC DNA]</scope>
    <source>
        <strain evidence="1 2">DSW-1</strain>
    </source>
</reference>
<dbReference type="PATRIC" id="fig|1300343.5.peg.1478"/>
<protein>
    <submittedName>
        <fullName evidence="1">Uncharacterized protein</fullName>
    </submittedName>
</protein>
<evidence type="ECO:0000313" key="2">
    <source>
        <dbReference type="Proteomes" id="UP000030140"/>
    </source>
</evidence>
<dbReference type="KEGG" id="ddo:I597_1469"/>
<dbReference type="Proteomes" id="UP000030140">
    <property type="component" value="Unassembled WGS sequence"/>
</dbReference>